<protein>
    <recommendedName>
        <fullName evidence="4">Myosin tail domain-containing protein</fullName>
    </recommendedName>
</protein>
<keyword evidence="3" id="KW-1185">Reference proteome</keyword>
<evidence type="ECO:0000256" key="1">
    <source>
        <dbReference type="SAM" id="Coils"/>
    </source>
</evidence>
<dbReference type="Proteomes" id="UP000784294">
    <property type="component" value="Unassembled WGS sequence"/>
</dbReference>
<dbReference type="OrthoDB" id="2914378at2759"/>
<evidence type="ECO:0000313" key="2">
    <source>
        <dbReference type="EMBL" id="VEL26965.1"/>
    </source>
</evidence>
<evidence type="ECO:0008006" key="4">
    <source>
        <dbReference type="Google" id="ProtNLM"/>
    </source>
</evidence>
<dbReference type="Gene3D" id="1.20.5.340">
    <property type="match status" value="1"/>
</dbReference>
<sequence>MTTVALTLIQRNIRKYLLLRNWPWWRLYTKVKPMLNVARQEEEMKKAAEELARVKEEFEKLEKLKKELEEQNVTVLQQKNDLFLQLQTEQDSLADAEEKIAKM</sequence>
<feature type="coiled-coil region" evidence="1">
    <location>
        <begin position="37"/>
        <end position="99"/>
    </location>
</feature>
<dbReference type="SUPFAM" id="SSF90257">
    <property type="entry name" value="Myosin rod fragments"/>
    <property type="match status" value="1"/>
</dbReference>
<accession>A0A3S5FER0</accession>
<comment type="caution">
    <text evidence="2">The sequence shown here is derived from an EMBL/GenBank/DDBJ whole genome shotgun (WGS) entry which is preliminary data.</text>
</comment>
<evidence type="ECO:0000313" key="3">
    <source>
        <dbReference type="Proteomes" id="UP000784294"/>
    </source>
</evidence>
<dbReference type="EMBL" id="CAAALY010083973">
    <property type="protein sequence ID" value="VEL26965.1"/>
    <property type="molecule type" value="Genomic_DNA"/>
</dbReference>
<keyword evidence="1" id="KW-0175">Coiled coil</keyword>
<reference evidence="2" key="1">
    <citation type="submission" date="2018-11" db="EMBL/GenBank/DDBJ databases">
        <authorList>
            <consortium name="Pathogen Informatics"/>
        </authorList>
    </citation>
    <scope>NUCLEOTIDE SEQUENCE</scope>
</reference>
<proteinExistence type="predicted"/>
<gene>
    <name evidence="2" type="ORF">PXEA_LOCUS20405</name>
</gene>
<organism evidence="2 3">
    <name type="scientific">Protopolystoma xenopodis</name>
    <dbReference type="NCBI Taxonomy" id="117903"/>
    <lineage>
        <taxon>Eukaryota</taxon>
        <taxon>Metazoa</taxon>
        <taxon>Spiralia</taxon>
        <taxon>Lophotrochozoa</taxon>
        <taxon>Platyhelminthes</taxon>
        <taxon>Monogenea</taxon>
        <taxon>Polyopisthocotylea</taxon>
        <taxon>Polystomatidea</taxon>
        <taxon>Polystomatidae</taxon>
        <taxon>Protopolystoma</taxon>
    </lineage>
</organism>
<name>A0A3S5FER0_9PLAT</name>
<feature type="non-terminal residue" evidence="2">
    <location>
        <position position="1"/>
    </location>
</feature>
<dbReference type="Gene3D" id="4.10.270.10">
    <property type="entry name" value="Myosin, subunit A"/>
    <property type="match status" value="1"/>
</dbReference>
<dbReference type="AlphaFoldDB" id="A0A3S5FER0"/>